<name>B0NMU3_BACSE</name>
<evidence type="ECO:0008006" key="3">
    <source>
        <dbReference type="Google" id="ProtNLM"/>
    </source>
</evidence>
<dbReference type="eggNOG" id="COG1595">
    <property type="taxonomic scope" value="Bacteria"/>
</dbReference>
<protein>
    <recommendedName>
        <fullName evidence="3">RNA polymerase subunit sigma-70</fullName>
    </recommendedName>
</protein>
<accession>B0NMU3</accession>
<organism evidence="1 2">
    <name type="scientific">Bacteroides stercoris ATCC 43183</name>
    <dbReference type="NCBI Taxonomy" id="449673"/>
    <lineage>
        <taxon>Bacteria</taxon>
        <taxon>Pseudomonadati</taxon>
        <taxon>Bacteroidota</taxon>
        <taxon>Bacteroidia</taxon>
        <taxon>Bacteroidales</taxon>
        <taxon>Bacteroidaceae</taxon>
        <taxon>Bacteroides</taxon>
    </lineage>
</organism>
<gene>
    <name evidence="1" type="ORF">BACSTE_00861</name>
</gene>
<reference evidence="1 2" key="1">
    <citation type="submission" date="2007-11" db="EMBL/GenBank/DDBJ databases">
        <title>Draft genome sequence of Bacteroides stercoris(ATCC 43183).</title>
        <authorList>
            <person name="Sudarsanam P."/>
            <person name="Ley R."/>
            <person name="Guruge J."/>
            <person name="Turnbaugh P.J."/>
            <person name="Mahowald M."/>
            <person name="Liep D."/>
            <person name="Gordon J."/>
        </authorList>
    </citation>
    <scope>NUCLEOTIDE SEQUENCE [LARGE SCALE GENOMIC DNA]</scope>
    <source>
        <strain evidence="1 2">ATCC 43183</strain>
    </source>
</reference>
<sequence>MPNYIHTFTAKTIDSNMFATISADIVSSTSLSVDETIRLKQRIEALFALLKTKYPDFYGRQIKGDYIECVMQNVSNALRIALVIKSCIKSFPITENKKAKSFQTYGIRTAIGIGNMRIVDTEQGIWDGEAIYMSGRSLEGMNALNKGTLSVCTSKRQLSCPLQTVALLTDAIMNDMTLRQSEVIYYKLLGLKETDIARNLGISQSGVNKASSATKWYCIEEALKYFEQINFNEYE</sequence>
<comment type="caution">
    <text evidence="1">The sequence shown here is derived from an EMBL/GenBank/DDBJ whole genome shotgun (WGS) entry which is preliminary data.</text>
</comment>
<proteinExistence type="predicted"/>
<dbReference type="AlphaFoldDB" id="B0NMU3"/>
<reference evidence="1 2" key="2">
    <citation type="submission" date="2007-11" db="EMBL/GenBank/DDBJ databases">
        <authorList>
            <person name="Fulton L."/>
            <person name="Clifton S."/>
            <person name="Fulton B."/>
            <person name="Xu J."/>
            <person name="Minx P."/>
            <person name="Pepin K.H."/>
            <person name="Johnson M."/>
            <person name="Thiruvilangam P."/>
            <person name="Bhonagiri V."/>
            <person name="Nash W.E."/>
            <person name="Mardis E.R."/>
            <person name="Wilson R.K."/>
        </authorList>
    </citation>
    <scope>NUCLEOTIDE SEQUENCE [LARGE SCALE GENOMIC DNA]</scope>
    <source>
        <strain evidence="1 2">ATCC 43183</strain>
    </source>
</reference>
<dbReference type="EMBL" id="ABFZ02000017">
    <property type="protein sequence ID" value="EDS16191.1"/>
    <property type="molecule type" value="Genomic_DNA"/>
</dbReference>
<evidence type="ECO:0000313" key="1">
    <source>
        <dbReference type="EMBL" id="EDS16191.1"/>
    </source>
</evidence>
<dbReference type="Proteomes" id="UP000004713">
    <property type="component" value="Unassembled WGS sequence"/>
</dbReference>
<dbReference type="HOGENOM" id="CLU_085936_0_0_10"/>
<evidence type="ECO:0000313" key="2">
    <source>
        <dbReference type="Proteomes" id="UP000004713"/>
    </source>
</evidence>